<keyword evidence="2 4" id="KW-0732">Signal</keyword>
<dbReference type="Proteomes" id="UP001429354">
    <property type="component" value="Unassembled WGS sequence"/>
</dbReference>
<evidence type="ECO:0000256" key="2">
    <source>
        <dbReference type="ARBA" id="ARBA00022729"/>
    </source>
</evidence>
<accession>A0ABX0A9S4</accession>
<gene>
    <name evidence="6" type="ORF">DT603_05445</name>
</gene>
<dbReference type="SUPFAM" id="SSF103515">
    <property type="entry name" value="Autotransporter"/>
    <property type="match status" value="1"/>
</dbReference>
<keyword evidence="7" id="KW-1185">Reference proteome</keyword>
<dbReference type="Pfam" id="PF03797">
    <property type="entry name" value="Autotransporter"/>
    <property type="match status" value="1"/>
</dbReference>
<dbReference type="PANTHER" id="PTHR45648">
    <property type="entry name" value="GDSL LIPASE/ACYLHYDROLASE FAMILY PROTEIN (AFU_ORTHOLOGUE AFUA_4G14700)"/>
    <property type="match status" value="1"/>
</dbReference>
<evidence type="ECO:0000313" key="6">
    <source>
        <dbReference type="EMBL" id="NDK38284.1"/>
    </source>
</evidence>
<dbReference type="CDD" id="cd01847">
    <property type="entry name" value="Triacylglycerol_lipase_like"/>
    <property type="match status" value="1"/>
</dbReference>
<dbReference type="SUPFAM" id="SSF52266">
    <property type="entry name" value="SGNH hydrolase"/>
    <property type="match status" value="1"/>
</dbReference>
<evidence type="ECO:0000313" key="7">
    <source>
        <dbReference type="Proteomes" id="UP001429354"/>
    </source>
</evidence>
<dbReference type="RefSeq" id="WP_162348852.1">
    <property type="nucleotide sequence ID" value="NZ_QOVG01000003.1"/>
</dbReference>
<dbReference type="InterPro" id="IPR051058">
    <property type="entry name" value="GDSL_Est/Lipase"/>
</dbReference>
<dbReference type="EMBL" id="QOVG01000003">
    <property type="protein sequence ID" value="NDK38284.1"/>
    <property type="molecule type" value="Genomic_DNA"/>
</dbReference>
<dbReference type="Gene3D" id="3.40.50.1110">
    <property type="entry name" value="SGNH hydrolase"/>
    <property type="match status" value="1"/>
</dbReference>
<organism evidence="6 7">
    <name type="scientific">Pseudoxanthomonas gei</name>
    <dbReference type="NCBI Taxonomy" id="1383030"/>
    <lineage>
        <taxon>Bacteria</taxon>
        <taxon>Pseudomonadati</taxon>
        <taxon>Pseudomonadota</taxon>
        <taxon>Gammaproteobacteria</taxon>
        <taxon>Lysobacterales</taxon>
        <taxon>Lysobacteraceae</taxon>
        <taxon>Pseudoxanthomonas</taxon>
    </lineage>
</organism>
<feature type="chain" id="PRO_5045184925" evidence="4">
    <location>
        <begin position="25"/>
        <end position="588"/>
    </location>
</feature>
<evidence type="ECO:0000256" key="4">
    <source>
        <dbReference type="SAM" id="SignalP"/>
    </source>
</evidence>
<dbReference type="PANTHER" id="PTHR45648:SF22">
    <property type="entry name" value="GDSL LIPASE_ACYLHYDROLASE FAMILY PROTEIN (AFU_ORTHOLOGUE AFUA_4G14700)"/>
    <property type="match status" value="1"/>
</dbReference>
<dbReference type="Gene3D" id="2.40.128.130">
    <property type="entry name" value="Autotransporter beta-domain"/>
    <property type="match status" value="1"/>
</dbReference>
<feature type="signal peptide" evidence="4">
    <location>
        <begin position="1"/>
        <end position="24"/>
    </location>
</feature>
<evidence type="ECO:0000259" key="5">
    <source>
        <dbReference type="PROSITE" id="PS51208"/>
    </source>
</evidence>
<dbReference type="SMART" id="SM00869">
    <property type="entry name" value="Autotransporter"/>
    <property type="match status" value="1"/>
</dbReference>
<feature type="domain" description="Autotransporter" evidence="5">
    <location>
        <begin position="315"/>
        <end position="588"/>
    </location>
</feature>
<sequence length="588" mass="61687">MKSARPVRTLLALALAVAAAPALAQDVYSQTYFFGDSLTDSGHFQNTLPANIRAQAGRFTTNPGWVWAQWVADHYGTDATTDNQGGTNYAIGGARLDTPVANAIPVTAQIDQYLSSHGGVADPDALYTVWGGGNDLLAFDIFAPVGMQMVEAVGHLHDAGARYILVPTIPDAGLTPFALGAGLGAAATGVANSFNQQIFNGLANAGLRVIPLNTFQLQQEIVADAARYGFTNTTGTACPGSSLTCTPANYVVPGADQTYVFADGVHPSSATHRILADYAVSVLEGPRQVAMLPHSAATTGRSRADRVALHVGTAPLAEGTRWWGDVRGDWQKQDHGDSYEGTTPAGTFGIDWSRGNMVFGGFLGYGRGTQDYGHDAGEFRQTESTLGAFAGWYGESAWINGQVSYSKLAFDVERNLHLGISTRQHSGSPDGSNLSVGLNAGFEFVDGVITHGPVLGVLSQKIEVDGYAEAGTLATALSYPQQDYDSLVGSLGWQVRYNAGATLAPYARVTFDHEFEGSPDEAFASLNSIPVSGVFAVPGLGVDRSYGTVLLGARTRWGGLNADFGATALVAQQGGRNAGLFLTLSGGF</sequence>
<dbReference type="PROSITE" id="PS51208">
    <property type="entry name" value="AUTOTRANSPORTER"/>
    <property type="match status" value="1"/>
</dbReference>
<protein>
    <submittedName>
        <fullName evidence="6">Autotransporter domain-containing protein</fullName>
    </submittedName>
</protein>
<keyword evidence="3" id="KW-0378">Hydrolase</keyword>
<evidence type="ECO:0000256" key="3">
    <source>
        <dbReference type="ARBA" id="ARBA00022801"/>
    </source>
</evidence>
<dbReference type="Pfam" id="PF00657">
    <property type="entry name" value="Lipase_GDSL"/>
    <property type="match status" value="1"/>
</dbReference>
<dbReference type="InterPro" id="IPR036709">
    <property type="entry name" value="Autotransporte_beta_dom_sf"/>
</dbReference>
<dbReference type="InterPro" id="IPR005546">
    <property type="entry name" value="Autotransporte_beta"/>
</dbReference>
<dbReference type="InterPro" id="IPR001087">
    <property type="entry name" value="GDSL"/>
</dbReference>
<comment type="similarity">
    <text evidence="1">Belongs to the 'GDSL' lipolytic enzyme family.</text>
</comment>
<reference evidence="6 7" key="1">
    <citation type="submission" date="2018-07" db="EMBL/GenBank/DDBJ databases">
        <title>Whole genome Sequencing of Pseudoxanthomonas gei KCTC 32298 (T).</title>
        <authorList>
            <person name="Kumar S."/>
            <person name="Bansal K."/>
            <person name="Kaur A."/>
            <person name="Patil P."/>
            <person name="Sharma S."/>
            <person name="Patil P.B."/>
        </authorList>
    </citation>
    <scope>NUCLEOTIDE SEQUENCE [LARGE SCALE GENOMIC DNA]</scope>
    <source>
        <strain evidence="6 7">KCTC 32298</strain>
    </source>
</reference>
<proteinExistence type="inferred from homology"/>
<name>A0ABX0A9S4_9GAMM</name>
<dbReference type="PIRSF" id="PIRSF037375">
    <property type="entry name" value="Autotrns_EstA"/>
    <property type="match status" value="1"/>
</dbReference>
<dbReference type="InterPro" id="IPR036514">
    <property type="entry name" value="SGNH_hydro_sf"/>
</dbReference>
<dbReference type="InterPro" id="IPR017186">
    <property type="entry name" value="Lipase_autotranspt_EstA"/>
</dbReference>
<evidence type="ECO:0000256" key="1">
    <source>
        <dbReference type="ARBA" id="ARBA00008668"/>
    </source>
</evidence>
<comment type="caution">
    <text evidence="6">The sequence shown here is derived from an EMBL/GenBank/DDBJ whole genome shotgun (WGS) entry which is preliminary data.</text>
</comment>